<dbReference type="InterPro" id="IPR008040">
    <property type="entry name" value="Hydant_A_N"/>
</dbReference>
<evidence type="ECO:0000313" key="2">
    <source>
        <dbReference type="EMBL" id="ALL70180.1"/>
    </source>
</evidence>
<proteinExistence type="predicted"/>
<dbReference type="Pfam" id="PF05378">
    <property type="entry name" value="Hydant_A_N"/>
    <property type="match status" value="1"/>
</dbReference>
<dbReference type="GO" id="GO:0006749">
    <property type="term" value="P:glutathione metabolic process"/>
    <property type="evidence" value="ECO:0007669"/>
    <property type="project" value="TreeGrafter"/>
</dbReference>
<dbReference type="EMBL" id="CP012748">
    <property type="protein sequence ID" value="ALL70180.1"/>
    <property type="molecule type" value="Genomic_DNA"/>
</dbReference>
<dbReference type="PANTHER" id="PTHR11365:SF23">
    <property type="entry name" value="HYPOTHETICAL 5-OXOPROLINASE (EUROFUNG)-RELATED"/>
    <property type="match status" value="1"/>
</dbReference>
<protein>
    <submittedName>
        <fullName evidence="2">5-oxoprolinase</fullName>
    </submittedName>
</protein>
<gene>
    <name evidence="2" type="ORF">K788_0009221</name>
</gene>
<dbReference type="Proteomes" id="UP000019146">
    <property type="component" value="Plasmid unnamed"/>
</dbReference>
<keyword evidence="2" id="KW-0614">Plasmid</keyword>
<evidence type="ECO:0000259" key="1">
    <source>
        <dbReference type="Pfam" id="PF05378"/>
    </source>
</evidence>
<dbReference type="PANTHER" id="PTHR11365">
    <property type="entry name" value="5-OXOPROLINASE RELATED"/>
    <property type="match status" value="1"/>
</dbReference>
<sequence length="146" mass="16259">MSQFIRDSSKNRGSNGRWQFWVDRGGTFTDIVSKAPDGTLAVSKLLSENPEHYEDAALEGIRRALGVAPGEPIPAERIDAVKMGTTVATNALLERKVAPTALFVTRGFRDVLRIGYQNRPCARPCVRRCQRPLRHVFRSSISMSDD</sequence>
<feature type="domain" description="Hydantoinase/oxoprolinase N-terminal" evidence="1">
    <location>
        <begin position="20"/>
        <end position="122"/>
    </location>
</feature>
<dbReference type="GO" id="GO:0005829">
    <property type="term" value="C:cytosol"/>
    <property type="evidence" value="ECO:0007669"/>
    <property type="project" value="TreeGrafter"/>
</dbReference>
<dbReference type="GO" id="GO:0017168">
    <property type="term" value="F:5-oxoprolinase (ATP-hydrolyzing) activity"/>
    <property type="evidence" value="ECO:0007669"/>
    <property type="project" value="TreeGrafter"/>
</dbReference>
<name>A0A0P0RN81_9BURK</name>
<evidence type="ECO:0000313" key="3">
    <source>
        <dbReference type="Proteomes" id="UP000019146"/>
    </source>
</evidence>
<dbReference type="KEGG" id="bcai:K788_0009221"/>
<geneLocation type="plasmid" evidence="3"/>
<organism evidence="2 3">
    <name type="scientific">Paraburkholderia caribensis MBA4</name>
    <dbReference type="NCBI Taxonomy" id="1323664"/>
    <lineage>
        <taxon>Bacteria</taxon>
        <taxon>Pseudomonadati</taxon>
        <taxon>Pseudomonadota</taxon>
        <taxon>Betaproteobacteria</taxon>
        <taxon>Burkholderiales</taxon>
        <taxon>Burkholderiaceae</taxon>
        <taxon>Paraburkholderia</taxon>
    </lineage>
</organism>
<dbReference type="InterPro" id="IPR045079">
    <property type="entry name" value="Oxoprolinase-like"/>
</dbReference>
<dbReference type="AlphaFoldDB" id="A0A0P0RN81"/>
<reference evidence="2 3" key="1">
    <citation type="journal article" date="2014" name="Genome Announc.">
        <title>Draft Genome Sequence of the Haloacid-Degrading Burkholderia caribensis Strain MBA4.</title>
        <authorList>
            <person name="Pan Y."/>
            <person name="Kong K.F."/>
            <person name="Tsang J.S."/>
        </authorList>
    </citation>
    <scope>NUCLEOTIDE SEQUENCE [LARGE SCALE GENOMIC DNA]</scope>
    <source>
        <strain evidence="2 3">MBA4</strain>
        <plasmid evidence="3">Plasmid</plasmid>
    </source>
</reference>
<accession>A0A0P0RN81</accession>